<keyword evidence="1" id="KW-0812">Transmembrane</keyword>
<evidence type="ECO:0000256" key="1">
    <source>
        <dbReference type="SAM" id="Phobius"/>
    </source>
</evidence>
<keyword evidence="1" id="KW-1133">Transmembrane helix</keyword>
<name>A0A1Z4JT19_LEPBY</name>
<feature type="transmembrane region" description="Helical" evidence="1">
    <location>
        <begin position="78"/>
        <end position="98"/>
    </location>
</feature>
<feature type="transmembrane region" description="Helical" evidence="1">
    <location>
        <begin position="50"/>
        <end position="71"/>
    </location>
</feature>
<protein>
    <recommendedName>
        <fullName evidence="4">Small integral membrane protein</fullName>
    </recommendedName>
</protein>
<reference evidence="2 3" key="1">
    <citation type="submission" date="2017-06" db="EMBL/GenBank/DDBJ databases">
        <title>Genome sequencing of cyanobaciteial culture collection at National Institute for Environmental Studies (NIES).</title>
        <authorList>
            <person name="Hirose Y."/>
            <person name="Shimura Y."/>
            <person name="Fujisawa T."/>
            <person name="Nakamura Y."/>
            <person name="Kawachi M."/>
        </authorList>
    </citation>
    <scope>NUCLEOTIDE SEQUENCE [LARGE SCALE GENOMIC DNA]</scope>
    <source>
        <strain evidence="2 3">NIES-2135</strain>
        <plasmid evidence="3">Plasmid Plasmid2 dna</plasmid>
    </source>
</reference>
<organism evidence="2 3">
    <name type="scientific">Leptolyngbya boryana NIES-2135</name>
    <dbReference type="NCBI Taxonomy" id="1973484"/>
    <lineage>
        <taxon>Bacteria</taxon>
        <taxon>Bacillati</taxon>
        <taxon>Cyanobacteriota</taxon>
        <taxon>Cyanophyceae</taxon>
        <taxon>Leptolyngbyales</taxon>
        <taxon>Leptolyngbyaceae</taxon>
        <taxon>Leptolyngbya group</taxon>
        <taxon>Leptolyngbya</taxon>
    </lineage>
</organism>
<dbReference type="InterPro" id="IPR056918">
    <property type="entry name" value="8xMP"/>
</dbReference>
<proteinExistence type="predicted"/>
<keyword evidence="1" id="KW-0472">Membrane</keyword>
<dbReference type="AlphaFoldDB" id="A0A1Z4JT19"/>
<evidence type="ECO:0008006" key="4">
    <source>
        <dbReference type="Google" id="ProtNLM"/>
    </source>
</evidence>
<evidence type="ECO:0000313" key="3">
    <source>
        <dbReference type="Proteomes" id="UP000217895"/>
    </source>
</evidence>
<dbReference type="EMBL" id="AP018205">
    <property type="protein sequence ID" value="BAY59889.1"/>
    <property type="molecule type" value="Genomic_DNA"/>
</dbReference>
<sequence length="167" mass="19357">MDKLDDLESKLFNKNYSDMSERESELLLEQYKLYVGMMDKISERRHQANAFFLSVNTTLVTALAGFITLFYKDKTQNVSIAMAGVAGVIFCLTWWRLIRSYSQLNTGKFKIIHLLEEKMPARLFAAEWEALKRGDGSKYTPFTHVETYIPLIFAGFYIALVLYVLLR</sequence>
<feature type="transmembrane region" description="Helical" evidence="1">
    <location>
        <begin position="147"/>
        <end position="166"/>
    </location>
</feature>
<gene>
    <name evidence="2" type="ORF">NIES2135_67660</name>
</gene>
<dbReference type="Pfam" id="PF24838">
    <property type="entry name" value="8xMP"/>
    <property type="match status" value="1"/>
</dbReference>
<accession>A0A1Z4JT19</accession>
<keyword evidence="3" id="KW-1185">Reference proteome</keyword>
<dbReference type="Proteomes" id="UP000217895">
    <property type="component" value="Plasmid Plasmid2 dna"/>
</dbReference>
<keyword evidence="2" id="KW-0614">Plasmid</keyword>
<evidence type="ECO:0000313" key="2">
    <source>
        <dbReference type="EMBL" id="BAY59889.1"/>
    </source>
</evidence>
<geneLocation type="plasmid" evidence="2">
    <name>plasmid2</name>
</geneLocation>